<organism evidence="1">
    <name type="scientific">Rhodopseudomonas palustris (strain BisA53)</name>
    <dbReference type="NCBI Taxonomy" id="316055"/>
    <lineage>
        <taxon>Bacteria</taxon>
        <taxon>Pseudomonadati</taxon>
        <taxon>Pseudomonadota</taxon>
        <taxon>Alphaproteobacteria</taxon>
        <taxon>Hyphomicrobiales</taxon>
        <taxon>Nitrobacteraceae</taxon>
        <taxon>Rhodopseudomonas</taxon>
    </lineage>
</organism>
<dbReference type="KEGG" id="rpe:RPE_0802"/>
<sequence length="86" mass="9243">MGWISINNCAAKSAIIRRRRDGVASKLAHDDHVSVAANRGLPKPTAKLALPLTQRRGRIDEIGSAAVWSLATDQNSSPVWRAVLTG</sequence>
<proteinExistence type="predicted"/>
<dbReference type="AlphaFoldDB" id="Q07TH6"/>
<dbReference type="STRING" id="316055.RPE_0802"/>
<gene>
    <name evidence="1" type="ordered locus">RPE_0802</name>
</gene>
<name>Q07TH6_RHOP5</name>
<reference evidence="1" key="1">
    <citation type="submission" date="2006-09" db="EMBL/GenBank/DDBJ databases">
        <title>Complete sequence of Rhodopseudomonas palustris BisA53.</title>
        <authorList>
            <consortium name="US DOE Joint Genome Institute"/>
            <person name="Copeland A."/>
            <person name="Lucas S."/>
            <person name="Lapidus A."/>
            <person name="Barry K."/>
            <person name="Detter J.C."/>
            <person name="Glavina del Rio T."/>
            <person name="Hammon N."/>
            <person name="Israni S."/>
            <person name="Dalin E."/>
            <person name="Tice H."/>
            <person name="Pitluck S."/>
            <person name="Chain P."/>
            <person name="Malfatti S."/>
            <person name="Shin M."/>
            <person name="Vergez L."/>
            <person name="Schmutz J."/>
            <person name="Larimer F."/>
            <person name="Land M."/>
            <person name="Hauser L."/>
            <person name="Pelletier D.A."/>
            <person name="Kyrpides N."/>
            <person name="Kim E."/>
            <person name="Harwood C.S."/>
            <person name="Oda Y."/>
            <person name="Richardson P."/>
        </authorList>
    </citation>
    <scope>NUCLEOTIDE SEQUENCE [LARGE SCALE GENOMIC DNA]</scope>
    <source>
        <strain evidence="1">BisA53</strain>
    </source>
</reference>
<protein>
    <submittedName>
        <fullName evidence="1">Uncharacterized protein</fullName>
    </submittedName>
</protein>
<dbReference type="EMBL" id="CP000463">
    <property type="protein sequence ID" value="ABJ04758.1"/>
    <property type="molecule type" value="Genomic_DNA"/>
</dbReference>
<dbReference type="HOGENOM" id="CLU_2495851_0_0_5"/>
<evidence type="ECO:0000313" key="1">
    <source>
        <dbReference type="EMBL" id="ABJ04758.1"/>
    </source>
</evidence>
<accession>Q07TH6</accession>